<name>A0A1G1YT74_9BACT</name>
<dbReference type="PROSITE" id="PS51257">
    <property type="entry name" value="PROKAR_LIPOPROTEIN"/>
    <property type="match status" value="1"/>
</dbReference>
<comment type="caution">
    <text evidence="1">The sequence shown here is derived from an EMBL/GenBank/DDBJ whole genome shotgun (WGS) entry which is preliminary data.</text>
</comment>
<protein>
    <submittedName>
        <fullName evidence="1">Uncharacterized protein</fullName>
    </submittedName>
</protein>
<evidence type="ECO:0000313" key="2">
    <source>
        <dbReference type="Proteomes" id="UP000178122"/>
    </source>
</evidence>
<proteinExistence type="predicted"/>
<gene>
    <name evidence="1" type="ORF">A2912_00545</name>
</gene>
<evidence type="ECO:0000313" key="1">
    <source>
        <dbReference type="EMBL" id="OGY55548.1"/>
    </source>
</evidence>
<sequence length="113" mass="12859">MRVLPAITSLTSLVIALSSCTQEEKPFDCAYKLMIPANCCDKYYAQYDYEAPKGFTYFACRDTPRSQEGMTHVYERAIDDTSANAWERVYILDSAGWKIWAEGKPTIWSAGHK</sequence>
<organism evidence="1 2">
    <name type="scientific">Candidatus Buchananbacteria bacterium RIFCSPLOWO2_01_FULL_40_23b</name>
    <dbReference type="NCBI Taxonomy" id="1797544"/>
    <lineage>
        <taxon>Bacteria</taxon>
        <taxon>Candidatus Buchananiibacteriota</taxon>
    </lineage>
</organism>
<dbReference type="Proteomes" id="UP000178122">
    <property type="component" value="Unassembled WGS sequence"/>
</dbReference>
<dbReference type="AlphaFoldDB" id="A0A1G1YT74"/>
<accession>A0A1G1YT74</accession>
<dbReference type="EMBL" id="MHIN01000012">
    <property type="protein sequence ID" value="OGY55548.1"/>
    <property type="molecule type" value="Genomic_DNA"/>
</dbReference>
<reference evidence="1 2" key="1">
    <citation type="journal article" date="2016" name="Nat. Commun.">
        <title>Thousands of microbial genomes shed light on interconnected biogeochemical processes in an aquifer system.</title>
        <authorList>
            <person name="Anantharaman K."/>
            <person name="Brown C.T."/>
            <person name="Hug L.A."/>
            <person name="Sharon I."/>
            <person name="Castelle C.J."/>
            <person name="Probst A.J."/>
            <person name="Thomas B.C."/>
            <person name="Singh A."/>
            <person name="Wilkins M.J."/>
            <person name="Karaoz U."/>
            <person name="Brodie E.L."/>
            <person name="Williams K.H."/>
            <person name="Hubbard S.S."/>
            <person name="Banfield J.F."/>
        </authorList>
    </citation>
    <scope>NUCLEOTIDE SEQUENCE [LARGE SCALE GENOMIC DNA]</scope>
</reference>